<dbReference type="Proteomes" id="UP000077096">
    <property type="component" value="Chromosome"/>
</dbReference>
<evidence type="ECO:0000259" key="1">
    <source>
        <dbReference type="PROSITE" id="PS51201"/>
    </source>
</evidence>
<evidence type="ECO:0000313" key="4">
    <source>
        <dbReference type="EMBL" id="HGU41564.1"/>
    </source>
</evidence>
<feature type="domain" description="RCK N-terminal" evidence="1">
    <location>
        <begin position="15"/>
        <end position="132"/>
    </location>
</feature>
<dbReference type="PATRIC" id="fig|93466.3.peg.1484"/>
<reference evidence="3" key="2">
    <citation type="journal article" date="2020" name="mSystems">
        <title>Genome- and Community-Level Interaction Insights into Carbon Utilization and Element Cycling Functions of Hydrothermarchaeota in Hydrothermal Sediment.</title>
        <authorList>
            <person name="Zhou Z."/>
            <person name="Liu Y."/>
            <person name="Xu W."/>
            <person name="Pan J."/>
            <person name="Luo Z.H."/>
            <person name="Li M."/>
        </authorList>
    </citation>
    <scope>NUCLEOTIDE SEQUENCE [LARGE SCALE GENOMIC DNA]</scope>
    <source>
        <strain evidence="4">SpSt-604</strain>
        <strain evidence="3">SpSt-640</strain>
    </source>
</reference>
<evidence type="ECO:0000313" key="3">
    <source>
        <dbReference type="EMBL" id="HGQ78105.1"/>
    </source>
</evidence>
<gene>
    <name evidence="4" type="ORF">ENT72_01370</name>
    <name evidence="3" type="ORF">ENU12_09475</name>
    <name evidence="2" type="ORF">JM64_07000</name>
</gene>
<accession>A0A172T429</accession>
<dbReference type="EMBL" id="DSZT01000043">
    <property type="protein sequence ID" value="HGU41564.1"/>
    <property type="molecule type" value="Genomic_DNA"/>
</dbReference>
<dbReference type="InterPro" id="IPR003148">
    <property type="entry name" value="RCK_N"/>
</dbReference>
<organism evidence="2 5">
    <name type="scientific">Fervidobacterium pennivorans</name>
    <dbReference type="NCBI Taxonomy" id="93466"/>
    <lineage>
        <taxon>Bacteria</taxon>
        <taxon>Thermotogati</taxon>
        <taxon>Thermotogota</taxon>
        <taxon>Thermotogae</taxon>
        <taxon>Thermotogales</taxon>
        <taxon>Fervidobacteriaceae</taxon>
        <taxon>Fervidobacterium</taxon>
    </lineage>
</organism>
<dbReference type="EMBL" id="DTBH01000194">
    <property type="protein sequence ID" value="HGQ78105.1"/>
    <property type="molecule type" value="Genomic_DNA"/>
</dbReference>
<dbReference type="AlphaFoldDB" id="A0A172T429"/>
<evidence type="ECO:0000313" key="2">
    <source>
        <dbReference type="EMBL" id="ANE41731.1"/>
    </source>
</evidence>
<dbReference type="Gene3D" id="3.40.50.720">
    <property type="entry name" value="NAD(P)-binding Rossmann-like Domain"/>
    <property type="match status" value="1"/>
</dbReference>
<dbReference type="KEGG" id="fng:JM64_07000"/>
<proteinExistence type="predicted"/>
<dbReference type="SUPFAM" id="SSF51735">
    <property type="entry name" value="NAD(P)-binding Rossmann-fold domains"/>
    <property type="match status" value="1"/>
</dbReference>
<dbReference type="Pfam" id="PF02254">
    <property type="entry name" value="TrkA_N"/>
    <property type="match status" value="1"/>
</dbReference>
<dbReference type="EMBL" id="CP011393">
    <property type="protein sequence ID" value="ANE41731.1"/>
    <property type="molecule type" value="Genomic_DNA"/>
</dbReference>
<protein>
    <submittedName>
        <fullName evidence="2">Potassium transporter TrkA</fullName>
    </submittedName>
    <submittedName>
        <fullName evidence="3">TrkA family potassium uptake protein</fullName>
    </submittedName>
</protein>
<sequence>MNLSPININIPVGLRFYVVVVGCGKVGLEVATRLSRIGFNVTVVDKNPNTLDLLPEDYGGFIVIGDATERETMERAKAIKADLLVTTTEDDSTNYFVSLVGAKIFGIPRVISLVNDRENVPLFIKSGIDVISPIDLTVDTFEHNILEHVEPKVGEKQ</sequence>
<evidence type="ECO:0000313" key="5">
    <source>
        <dbReference type="Proteomes" id="UP000077096"/>
    </source>
</evidence>
<dbReference type="GO" id="GO:0006813">
    <property type="term" value="P:potassium ion transport"/>
    <property type="evidence" value="ECO:0007669"/>
    <property type="project" value="InterPro"/>
</dbReference>
<dbReference type="OrthoDB" id="9775180at2"/>
<name>A0A172T429_FERPE</name>
<dbReference type="PROSITE" id="PS51201">
    <property type="entry name" value="RCK_N"/>
    <property type="match status" value="1"/>
</dbReference>
<reference evidence="2 5" key="1">
    <citation type="submission" date="2014-08" db="EMBL/GenBank/DDBJ databases">
        <title>Fervidobacterium pennivorans DYC genome.</title>
        <authorList>
            <person name="Wushke S."/>
        </authorList>
    </citation>
    <scope>NUCLEOTIDE SEQUENCE [LARGE SCALE GENOMIC DNA]</scope>
    <source>
        <strain evidence="2 5">DYC</strain>
    </source>
</reference>
<dbReference type="InterPro" id="IPR050721">
    <property type="entry name" value="Trk_Ktr_HKT_K-transport"/>
</dbReference>
<dbReference type="InterPro" id="IPR036291">
    <property type="entry name" value="NAD(P)-bd_dom_sf"/>
</dbReference>
<dbReference type="PANTHER" id="PTHR43833">
    <property type="entry name" value="POTASSIUM CHANNEL PROTEIN 2-RELATED-RELATED"/>
    <property type="match status" value="1"/>
</dbReference>
<dbReference type="OMA" id="NEYAFHR"/>